<organism evidence="2 3">
    <name type="scientific">Methylobacter tundripaludum (strain ATCC BAA-1195 / DSM 17260 / SV96)</name>
    <dbReference type="NCBI Taxonomy" id="697282"/>
    <lineage>
        <taxon>Bacteria</taxon>
        <taxon>Pseudomonadati</taxon>
        <taxon>Pseudomonadota</taxon>
        <taxon>Gammaproteobacteria</taxon>
        <taxon>Methylococcales</taxon>
        <taxon>Methylococcaceae</taxon>
        <taxon>Methylobacter</taxon>
    </lineage>
</organism>
<keyword evidence="3" id="KW-1185">Reference proteome</keyword>
<reference evidence="2 3" key="1">
    <citation type="submission" date="2011-06" db="EMBL/GenBank/DDBJ databases">
        <title>Genomic sequence of Methylobacter tundripaludum SV96.</title>
        <authorList>
            <consortium name="US DOE Joint Genome Institute"/>
            <person name="Lucas S."/>
            <person name="Han J."/>
            <person name="Lapidus A."/>
            <person name="Cheng J.-F."/>
            <person name="Goodwin L."/>
            <person name="Pitluck S."/>
            <person name="Held B."/>
            <person name="Detter J.C."/>
            <person name="Han C."/>
            <person name="Tapia R."/>
            <person name="Land M."/>
            <person name="Hauser L."/>
            <person name="Kyrpides N."/>
            <person name="Ivanova N."/>
            <person name="Ovchinnikova G."/>
            <person name="Pagani I."/>
            <person name="Klotz M.G."/>
            <person name="Dispirito A.A."/>
            <person name="Murrell J.C."/>
            <person name="Dunfield P."/>
            <person name="Kalyuzhnaya M.G."/>
            <person name="Svenning M."/>
            <person name="Trotsenko Y.A."/>
            <person name="Stein L.Y."/>
            <person name="Woyke T."/>
        </authorList>
    </citation>
    <scope>NUCLEOTIDE SEQUENCE [LARGE SCALE GENOMIC DNA]</scope>
    <source>
        <strain evidence="3">ATCC BAA-1195 / DSM 17260 / SV96</strain>
    </source>
</reference>
<evidence type="ECO:0000259" key="1">
    <source>
        <dbReference type="PROSITE" id="PS50943"/>
    </source>
</evidence>
<dbReference type="CDD" id="cd00093">
    <property type="entry name" value="HTH_XRE"/>
    <property type="match status" value="1"/>
</dbReference>
<dbReference type="InterPro" id="IPR010982">
    <property type="entry name" value="Lambda_DNA-bd_dom_sf"/>
</dbReference>
<evidence type="ECO:0000313" key="3">
    <source>
        <dbReference type="Proteomes" id="UP000004664"/>
    </source>
</evidence>
<accession>G3IYD6</accession>
<name>G3IYD6_METTV</name>
<evidence type="ECO:0000313" key="2">
    <source>
        <dbReference type="EMBL" id="EGW21158.1"/>
    </source>
</evidence>
<dbReference type="GO" id="GO:0003677">
    <property type="term" value="F:DNA binding"/>
    <property type="evidence" value="ECO:0007669"/>
    <property type="project" value="InterPro"/>
</dbReference>
<gene>
    <name evidence="2" type="ORF">Mettu_4319</name>
</gene>
<dbReference type="EMBL" id="JH109153">
    <property type="protein sequence ID" value="EGW21158.1"/>
    <property type="molecule type" value="Genomic_DNA"/>
</dbReference>
<dbReference type="AlphaFoldDB" id="G3IYD6"/>
<proteinExistence type="predicted"/>
<dbReference type="Pfam" id="PF01381">
    <property type="entry name" value="HTH_3"/>
    <property type="match status" value="1"/>
</dbReference>
<feature type="domain" description="HTH cro/C1-type" evidence="1">
    <location>
        <begin position="42"/>
        <end position="100"/>
    </location>
</feature>
<dbReference type="STRING" id="697282.Mettu_4319"/>
<dbReference type="eggNOG" id="COG1813">
    <property type="taxonomic scope" value="Bacteria"/>
</dbReference>
<dbReference type="RefSeq" id="WP_006893645.1">
    <property type="nucleotide sequence ID" value="NZ_JH109153.1"/>
</dbReference>
<dbReference type="OrthoDB" id="9792093at2"/>
<dbReference type="SUPFAM" id="SSF47413">
    <property type="entry name" value="lambda repressor-like DNA-binding domains"/>
    <property type="match status" value="1"/>
</dbReference>
<sequence>MANDTYQPVPHDAAFREQLLSNPAVKADYDANITKYAILDEILSARREAGLTQAQVADRMGTKASAVARLESALVSGKHSPSIDTLRKYAAAVGKKLEVHLV</sequence>
<dbReference type="HOGENOM" id="CLU_066192_18_0_6"/>
<dbReference type="Gene3D" id="1.10.260.40">
    <property type="entry name" value="lambda repressor-like DNA-binding domains"/>
    <property type="match status" value="1"/>
</dbReference>
<dbReference type="InterPro" id="IPR001387">
    <property type="entry name" value="Cro/C1-type_HTH"/>
</dbReference>
<protein>
    <submittedName>
        <fullName evidence="2">Helix-turn-helix domain protein</fullName>
    </submittedName>
</protein>
<dbReference type="Proteomes" id="UP000004664">
    <property type="component" value="Unassembled WGS sequence"/>
</dbReference>
<dbReference type="SMART" id="SM00530">
    <property type="entry name" value="HTH_XRE"/>
    <property type="match status" value="1"/>
</dbReference>
<dbReference type="PROSITE" id="PS50943">
    <property type="entry name" value="HTH_CROC1"/>
    <property type="match status" value="1"/>
</dbReference>